<dbReference type="Proteomes" id="UP000214747">
    <property type="component" value="Unassembled WGS sequence"/>
</dbReference>
<gene>
    <name evidence="2" type="ORF">CEJ45_19760</name>
</gene>
<name>A0A225SNW5_9BURK</name>
<dbReference type="AlphaFoldDB" id="A0A225SNW5"/>
<protein>
    <submittedName>
        <fullName evidence="2">Uncharacterized protein</fullName>
    </submittedName>
</protein>
<dbReference type="EMBL" id="NJGV01000023">
    <property type="protein sequence ID" value="OWY32702.1"/>
    <property type="molecule type" value="Genomic_DNA"/>
</dbReference>
<comment type="caution">
    <text evidence="2">The sequence shown here is derived from an EMBL/GenBank/DDBJ whole genome shotgun (WGS) entry which is preliminary data.</text>
</comment>
<organism evidence="2 3">
    <name type="scientific">Herbaspirillum aquaticum</name>
    <dbReference type="NCBI Taxonomy" id="568783"/>
    <lineage>
        <taxon>Bacteria</taxon>
        <taxon>Pseudomonadati</taxon>
        <taxon>Pseudomonadota</taxon>
        <taxon>Betaproteobacteria</taxon>
        <taxon>Burkholderiales</taxon>
        <taxon>Oxalobacteraceae</taxon>
        <taxon>Herbaspirillum</taxon>
    </lineage>
</organism>
<keyword evidence="1" id="KW-0812">Transmembrane</keyword>
<evidence type="ECO:0000256" key="1">
    <source>
        <dbReference type="SAM" id="Phobius"/>
    </source>
</evidence>
<feature type="transmembrane region" description="Helical" evidence="1">
    <location>
        <begin position="66"/>
        <end position="91"/>
    </location>
</feature>
<accession>A0A225SNW5</accession>
<feature type="transmembrane region" description="Helical" evidence="1">
    <location>
        <begin position="14"/>
        <end position="35"/>
    </location>
</feature>
<evidence type="ECO:0000313" key="3">
    <source>
        <dbReference type="Proteomes" id="UP000214747"/>
    </source>
</evidence>
<keyword evidence="1" id="KW-0472">Membrane</keyword>
<feature type="transmembrane region" description="Helical" evidence="1">
    <location>
        <begin position="103"/>
        <end position="124"/>
    </location>
</feature>
<proteinExistence type="predicted"/>
<sequence>MESRFVYQLDHPRLLKALLAFTAFGSFNTILRLIMRPFGPPIGFDVLVLLVIAAIPWIHYLNPSRIGAMVMKILCVIQAVASAIQLFLIFESEFQFSSGPGKWLFFFGAQIFSLVFHCLLFRAVNVHAENSDFDETAERLDSLSKDR</sequence>
<feature type="transmembrane region" description="Helical" evidence="1">
    <location>
        <begin position="42"/>
        <end position="60"/>
    </location>
</feature>
<keyword evidence="3" id="KW-1185">Reference proteome</keyword>
<keyword evidence="1" id="KW-1133">Transmembrane helix</keyword>
<evidence type="ECO:0000313" key="2">
    <source>
        <dbReference type="EMBL" id="OWY32702.1"/>
    </source>
</evidence>
<reference evidence="2 3" key="1">
    <citation type="journal article" date="2010" name="Int. J. Syst. Evol. Microbiol.">
        <title>Reclassification of Herbaspirillum putei as a later heterotypic synonym of Herbaspirillum huttiense, with the description of H. huttiense subsp. huttiense subsp. nov. and H. huttiense subsp. putei subsp. nov., comb. nov., and description of Herbaspirillum aquaticum sp. nov.</title>
        <authorList>
            <person name="Dobritsa A.P."/>
            <person name="Reddy M.C."/>
            <person name="Samadpour M."/>
        </authorList>
    </citation>
    <scope>NUCLEOTIDE SEQUENCE [LARGE SCALE GENOMIC DNA]</scope>
    <source>
        <strain evidence="2 3">IEH 4430</strain>
    </source>
</reference>